<organism evidence="1 2">
    <name type="scientific">Dreissena polymorpha</name>
    <name type="common">Zebra mussel</name>
    <name type="synonym">Mytilus polymorpha</name>
    <dbReference type="NCBI Taxonomy" id="45954"/>
    <lineage>
        <taxon>Eukaryota</taxon>
        <taxon>Metazoa</taxon>
        <taxon>Spiralia</taxon>
        <taxon>Lophotrochozoa</taxon>
        <taxon>Mollusca</taxon>
        <taxon>Bivalvia</taxon>
        <taxon>Autobranchia</taxon>
        <taxon>Heteroconchia</taxon>
        <taxon>Euheterodonta</taxon>
        <taxon>Imparidentia</taxon>
        <taxon>Neoheterodontei</taxon>
        <taxon>Myida</taxon>
        <taxon>Dreissenoidea</taxon>
        <taxon>Dreissenidae</taxon>
        <taxon>Dreissena</taxon>
    </lineage>
</organism>
<reference evidence="1" key="2">
    <citation type="submission" date="2020-11" db="EMBL/GenBank/DDBJ databases">
        <authorList>
            <person name="McCartney M.A."/>
            <person name="Auch B."/>
            <person name="Kono T."/>
            <person name="Mallez S."/>
            <person name="Becker A."/>
            <person name="Gohl D.M."/>
            <person name="Silverstein K.A.T."/>
            <person name="Koren S."/>
            <person name="Bechman K.B."/>
            <person name="Herman A."/>
            <person name="Abrahante J.E."/>
            <person name="Garbe J."/>
        </authorList>
    </citation>
    <scope>NUCLEOTIDE SEQUENCE</scope>
    <source>
        <strain evidence="1">Duluth1</strain>
        <tissue evidence="1">Whole animal</tissue>
    </source>
</reference>
<keyword evidence="2" id="KW-1185">Reference proteome</keyword>
<name>A0A9D4E1C3_DREPO</name>
<proteinExistence type="predicted"/>
<accession>A0A9D4E1C3</accession>
<dbReference type="EMBL" id="JAIWYP010000009">
    <property type="protein sequence ID" value="KAH3771278.1"/>
    <property type="molecule type" value="Genomic_DNA"/>
</dbReference>
<gene>
    <name evidence="1" type="ORF">DPMN_172591</name>
</gene>
<comment type="caution">
    <text evidence="1">The sequence shown here is derived from an EMBL/GenBank/DDBJ whole genome shotgun (WGS) entry which is preliminary data.</text>
</comment>
<evidence type="ECO:0000313" key="1">
    <source>
        <dbReference type="EMBL" id="KAH3771278.1"/>
    </source>
</evidence>
<evidence type="ECO:0000313" key="2">
    <source>
        <dbReference type="Proteomes" id="UP000828390"/>
    </source>
</evidence>
<dbReference type="AlphaFoldDB" id="A0A9D4E1C3"/>
<sequence length="125" mass="14064">MGKIALNNLSRDKQTEGPAYIQTPRQPGTATRQYIDAILIPTSVHILNPAFITKYAMIAKPDFITKYVMIVKPDFITEYVMIAKPDVTKIKVQQLCIGQWKGARLLASLSSERSKLINMLTLKIN</sequence>
<reference evidence="1" key="1">
    <citation type="journal article" date="2019" name="bioRxiv">
        <title>The Genome of the Zebra Mussel, Dreissena polymorpha: A Resource for Invasive Species Research.</title>
        <authorList>
            <person name="McCartney M.A."/>
            <person name="Auch B."/>
            <person name="Kono T."/>
            <person name="Mallez S."/>
            <person name="Zhang Y."/>
            <person name="Obille A."/>
            <person name="Becker A."/>
            <person name="Abrahante J.E."/>
            <person name="Garbe J."/>
            <person name="Badalamenti J.P."/>
            <person name="Herman A."/>
            <person name="Mangelson H."/>
            <person name="Liachko I."/>
            <person name="Sullivan S."/>
            <person name="Sone E.D."/>
            <person name="Koren S."/>
            <person name="Silverstein K.A.T."/>
            <person name="Beckman K.B."/>
            <person name="Gohl D.M."/>
        </authorList>
    </citation>
    <scope>NUCLEOTIDE SEQUENCE</scope>
    <source>
        <strain evidence="1">Duluth1</strain>
        <tissue evidence="1">Whole animal</tissue>
    </source>
</reference>
<protein>
    <submittedName>
        <fullName evidence="1">Uncharacterized protein</fullName>
    </submittedName>
</protein>
<dbReference type="Proteomes" id="UP000828390">
    <property type="component" value="Unassembled WGS sequence"/>
</dbReference>